<dbReference type="GO" id="GO:0016462">
    <property type="term" value="F:pyrophosphatase activity"/>
    <property type="evidence" value="ECO:0007669"/>
    <property type="project" value="InterPro"/>
</dbReference>
<evidence type="ECO:0000256" key="1">
    <source>
        <dbReference type="ARBA" id="ARBA00008591"/>
    </source>
</evidence>
<dbReference type="InterPro" id="IPR015797">
    <property type="entry name" value="NUDIX_hydrolase-like_dom_sf"/>
</dbReference>
<feature type="domain" description="Nudix hydrolase" evidence="2">
    <location>
        <begin position="1"/>
        <end position="132"/>
    </location>
</feature>
<dbReference type="Gene3D" id="1.20.58.220">
    <property type="entry name" value="Phosphate transport system protein phou homolog 2, domain 2"/>
    <property type="match status" value="1"/>
</dbReference>
<comment type="caution">
    <text evidence="3">The sequence shown here is derived from an EMBL/GenBank/DDBJ whole genome shotgun (WGS) entry which is preliminary data.</text>
</comment>
<gene>
    <name evidence="3" type="ORF">FSB78_08105</name>
</gene>
<dbReference type="RefSeq" id="WP_147084083.1">
    <property type="nucleotide sequence ID" value="NZ_VOQR01000001.1"/>
</dbReference>
<dbReference type="InterPro" id="IPR047198">
    <property type="entry name" value="DDP-like_NUDIX"/>
</dbReference>
<dbReference type="AlphaFoldDB" id="A0A5C6UJC7"/>
<dbReference type="Pfam" id="PF00293">
    <property type="entry name" value="NUDIX"/>
    <property type="match status" value="1"/>
</dbReference>
<dbReference type="OrthoDB" id="9797568at2"/>
<dbReference type="Proteomes" id="UP000321250">
    <property type="component" value="Unassembled WGS sequence"/>
</dbReference>
<evidence type="ECO:0000259" key="2">
    <source>
        <dbReference type="PROSITE" id="PS51462"/>
    </source>
</evidence>
<dbReference type="CDD" id="cd04666">
    <property type="entry name" value="NUDIX_DIPP2_like_Nudt4"/>
    <property type="match status" value="1"/>
</dbReference>
<dbReference type="Gene3D" id="3.90.79.10">
    <property type="entry name" value="Nucleoside Triphosphate Pyrophosphohydrolase"/>
    <property type="match status" value="1"/>
</dbReference>
<proteinExistence type="inferred from homology"/>
<evidence type="ECO:0000313" key="4">
    <source>
        <dbReference type="Proteomes" id="UP000321250"/>
    </source>
</evidence>
<dbReference type="PANTHER" id="PTHR37298:SF1">
    <property type="entry name" value="UPF0111 PROTEIN YKAA"/>
    <property type="match status" value="1"/>
</dbReference>
<organism evidence="3 4">
    <name type="scientific">Sphingomonas ginsenosidivorax</name>
    <dbReference type="NCBI Taxonomy" id="862135"/>
    <lineage>
        <taxon>Bacteria</taxon>
        <taxon>Pseudomonadati</taxon>
        <taxon>Pseudomonadota</taxon>
        <taxon>Alphaproteobacteria</taxon>
        <taxon>Sphingomonadales</taxon>
        <taxon>Sphingomonadaceae</taxon>
        <taxon>Sphingomonas</taxon>
    </lineage>
</organism>
<dbReference type="InterPro" id="IPR052912">
    <property type="entry name" value="UPF0111_domain"/>
</dbReference>
<accession>A0A5C6UJC7</accession>
<dbReference type="InterPro" id="IPR000086">
    <property type="entry name" value="NUDIX_hydrolase_dom"/>
</dbReference>
<name>A0A5C6UJC7_9SPHN</name>
<dbReference type="SUPFAM" id="SSF55811">
    <property type="entry name" value="Nudix"/>
    <property type="match status" value="1"/>
</dbReference>
<dbReference type="InterPro" id="IPR018445">
    <property type="entry name" value="Put_Phosphate_transp_reg"/>
</dbReference>
<dbReference type="EMBL" id="VOQR01000001">
    <property type="protein sequence ID" value="TXC72827.1"/>
    <property type="molecule type" value="Genomic_DNA"/>
</dbReference>
<protein>
    <submittedName>
        <fullName evidence="3">DUF47 family protein</fullName>
    </submittedName>
</protein>
<dbReference type="Pfam" id="PF01865">
    <property type="entry name" value="PhoU_div"/>
    <property type="match status" value="1"/>
</dbReference>
<dbReference type="PROSITE" id="PS51462">
    <property type="entry name" value="NUDIX"/>
    <property type="match status" value="1"/>
</dbReference>
<keyword evidence="4" id="KW-1185">Reference proteome</keyword>
<dbReference type="PANTHER" id="PTHR37298">
    <property type="entry name" value="UPF0111 PROTEIN YKAA"/>
    <property type="match status" value="1"/>
</dbReference>
<reference evidence="3 4" key="1">
    <citation type="journal article" date="2013" name="Antonie Van Leeuwenhoek">
        <title>Sphingomonas ginsenosidivorax sp. nov., with the ability to transform ginsenosides.</title>
        <authorList>
            <person name="Jin X.F."/>
            <person name="Kim J.K."/>
            <person name="Liu Q.M."/>
            <person name="Kang M.S."/>
            <person name="He D."/>
            <person name="Jin F.X."/>
            <person name="Kim S.C."/>
            <person name="Im W.T."/>
        </authorList>
    </citation>
    <scope>NUCLEOTIDE SEQUENCE [LARGE SCALE GENOMIC DNA]</scope>
    <source>
        <strain evidence="3 4">KHI67</strain>
    </source>
</reference>
<dbReference type="InterPro" id="IPR038078">
    <property type="entry name" value="PhoU-like_sf"/>
</dbReference>
<comment type="similarity">
    <text evidence="1">Belongs to the UPF0111 family.</text>
</comment>
<sequence length="372" mass="41094">MQQIGALPYIVDAQGGTQVMLITSRDTGRWVIPKGNPIPGLAAHEAAAQEAYEEAGIRGIPCAFAVGSFAYRKKRRTGRYRDLVVTVFPLAFVEQVADWPERHQRDTRWFPLDRAAAAVDEPELKALIAAFREPPVLPTFAQRILPAVRTSARRRIPMLGWFQSLMPKQGRFFELFDAHAATLVAGADALARLLHGEGLIEAQVAEIVRREHEADDITREVLQDVRRVFVTPFDRSAITDLIGVMDDAIDQMNGTANAILLYEVTEFPAEMRDMAGIIVEAARITAEAIPLLRSLGSNAGRLHDLTARLIQIEGHADHIHDTGIKALFHASKGGSDPMAFIVGRELYGSLEKIVDRFEDVANEIQGLVIDHA</sequence>
<evidence type="ECO:0000313" key="3">
    <source>
        <dbReference type="EMBL" id="TXC72827.1"/>
    </source>
</evidence>